<sequence>MTSRLQQLHEAGQAVWLDFVDRKFLKADGLKKLVAEDGLTGVTSNPSIFEKAMGSGEAYDEGFNAFLGKADASVTDTYEAQAIADIQGAADDLRPVYDRLDGRDGYVSLEVSPYLANDTDATIAEARRLWAAVDRPNLMVKVPGTDAGTPAIRRLIANGININVTLLFSQDAYQAVAEAFIAGLEKRVKEGAPIDRIASVASFFVSRIDAQIDKAIDTRMEAGDPEADALKAIRGKVAIANAKLAYVHYQELIAGDRWQALAAKGAMPQRLLWASTGTKDPAYPDTLYIDTLIGRDTVNTMPPKTMDAFRDHGTVAETLTGDIEGARHVLAEARRLGLDLGQVTADLVGSGVTQFADAADQLLGAVAGKRNAFLGDRLNGMTAQLPASLDKAVEARLETARADAWSRRLWAGDAGLWTGGDEAKWLGWLAAAKGEQVDQAALATFGEKARSYKDAVLLGMGGSSLGPEVLSLILGSAAGSPKLHVLDTTDPGQIATVLAAIDPAGTLFIVSSKSGSTMEPELLRAFFFEKAGGQGAHFVAVTDPGSHLEKTAARDGFAAVFAGDPAIGGRYSVLSAFGMVPAAAMGIDVAAFYTATAPMVFACGPDAPPAANPGVRLGAILGEAAAIGRDKLTIVPSAGLAPFGAWLEQLIAESTGKQGKGIVPVDLEPVGTPESYGTDRVFVHLHLAGDEDDGLETKLKALAAAGHPLVSISVASRELIGQEFFRWEIATAVAGAVIGIDPFNQPDVEDAKIATRKLVDAYEKSGALEPETPLYEDAEIAIFAAGDASLAPTDPVAILSARLAGLGAGDYLGILAYVERDAAHEAAIARIRTAIRDARAVATVAGFGPRFLHSTGQAYKGGPATGMFIEVTRDPDPDLAIPHHRASFGTVQLAQARGDLDVLAARGQRVLRIHLKHGDLARLETLVTAALNA</sequence>
<dbReference type="InterPro" id="IPR001585">
    <property type="entry name" value="TAL/FSA"/>
</dbReference>
<keyword evidence="9 11" id="KW-0704">Schiff base</keyword>
<keyword evidence="14" id="KW-1185">Reference proteome</keyword>
<keyword evidence="8 11" id="KW-0570">Pentose shunt</keyword>
<evidence type="ECO:0000256" key="1">
    <source>
        <dbReference type="ARBA" id="ARBA00003518"/>
    </source>
</evidence>
<dbReference type="PROSITE" id="PS51463">
    <property type="entry name" value="P_GLUCOSE_ISOMERASE_3"/>
    <property type="match status" value="1"/>
</dbReference>
<dbReference type="RefSeq" id="WP_145149874.1">
    <property type="nucleotide sequence ID" value="NZ_VNIM01000024.1"/>
</dbReference>
<name>A0A558R6W6_9SPHN</name>
<dbReference type="InterPro" id="IPR004732">
    <property type="entry name" value="Transaldolase_2"/>
</dbReference>
<dbReference type="InterPro" id="IPR013785">
    <property type="entry name" value="Aldolase_TIM"/>
</dbReference>
<comment type="pathway">
    <text evidence="12">Carbohydrate degradation; glycolysis; D-glyceraldehyde 3-phosphate and glycerone phosphate from D-glucose: step 2/4.</text>
</comment>
<dbReference type="GO" id="GO:0004801">
    <property type="term" value="F:transaldolase activity"/>
    <property type="evidence" value="ECO:0007669"/>
    <property type="project" value="UniProtKB-UniRule"/>
</dbReference>
<proteinExistence type="inferred from homology"/>
<evidence type="ECO:0000256" key="8">
    <source>
        <dbReference type="ARBA" id="ARBA00023126"/>
    </source>
</evidence>
<evidence type="ECO:0000256" key="11">
    <source>
        <dbReference type="HAMAP-Rule" id="MF_00493"/>
    </source>
</evidence>
<dbReference type="Proteomes" id="UP000318681">
    <property type="component" value="Unassembled WGS sequence"/>
</dbReference>
<dbReference type="EMBL" id="VNIM01000024">
    <property type="protein sequence ID" value="TVV75126.1"/>
    <property type="molecule type" value="Genomic_DNA"/>
</dbReference>
<evidence type="ECO:0000256" key="6">
    <source>
        <dbReference type="ARBA" id="ARBA00022490"/>
    </source>
</evidence>
<dbReference type="Pfam" id="PF00923">
    <property type="entry name" value="TAL_FSA"/>
    <property type="match status" value="1"/>
</dbReference>
<evidence type="ECO:0000256" key="9">
    <source>
        <dbReference type="ARBA" id="ARBA00023270"/>
    </source>
</evidence>
<dbReference type="UniPathway" id="UPA00109">
    <property type="reaction ID" value="UER00181"/>
</dbReference>
<dbReference type="CDD" id="cd05015">
    <property type="entry name" value="SIS_PGI_1"/>
    <property type="match status" value="1"/>
</dbReference>
<dbReference type="InterPro" id="IPR046348">
    <property type="entry name" value="SIS_dom_sf"/>
</dbReference>
<dbReference type="PANTHER" id="PTHR10683">
    <property type="entry name" value="TRANSALDOLASE"/>
    <property type="match status" value="1"/>
</dbReference>
<evidence type="ECO:0000256" key="12">
    <source>
        <dbReference type="RuleBase" id="RU000612"/>
    </source>
</evidence>
<dbReference type="InterPro" id="IPR001672">
    <property type="entry name" value="G6P_Isomerase"/>
</dbReference>
<comment type="function">
    <text evidence="1 11">Transaldolase is important for the balance of metabolites in the pentose-phosphate pathway.</text>
</comment>
<dbReference type="SUPFAM" id="SSF53697">
    <property type="entry name" value="SIS domain"/>
    <property type="match status" value="1"/>
</dbReference>
<dbReference type="AlphaFoldDB" id="A0A558R6W6"/>
<evidence type="ECO:0000313" key="14">
    <source>
        <dbReference type="Proteomes" id="UP000318681"/>
    </source>
</evidence>
<dbReference type="Gene3D" id="3.20.20.70">
    <property type="entry name" value="Aldolase class I"/>
    <property type="match status" value="1"/>
</dbReference>
<evidence type="ECO:0000256" key="5">
    <source>
        <dbReference type="ARBA" id="ARBA00013151"/>
    </source>
</evidence>
<dbReference type="NCBIfam" id="NF002881">
    <property type="entry name" value="PRK03343.1"/>
    <property type="match status" value="1"/>
</dbReference>
<dbReference type="InterPro" id="IPR018225">
    <property type="entry name" value="Transaldolase_AS"/>
</dbReference>
<comment type="pathway">
    <text evidence="3 11">Carbohydrate degradation; pentose phosphate pathway; D-glyceraldehyde 3-phosphate and beta-D-fructose 6-phosphate from D-ribose 5-phosphate and D-xylulose 5-phosphate (non-oxidative stage): step 2/3.</text>
</comment>
<dbReference type="Gene3D" id="3.40.50.10490">
    <property type="entry name" value="Glucose-6-phosphate isomerase like protein, domain 1"/>
    <property type="match status" value="3"/>
</dbReference>
<dbReference type="CDD" id="cd00955">
    <property type="entry name" value="Transaldolase_like"/>
    <property type="match status" value="1"/>
</dbReference>
<comment type="subcellular location">
    <subcellularLocation>
        <location evidence="2 11">Cytoplasm</location>
    </subcellularLocation>
</comment>
<keyword evidence="7 11" id="KW-0808">Transferase</keyword>
<comment type="caution">
    <text evidence="13">The sequence shown here is derived from an EMBL/GenBank/DDBJ whole genome shotgun (WGS) entry which is preliminary data.</text>
</comment>
<reference evidence="13 14" key="1">
    <citation type="submission" date="2019-07" db="EMBL/GenBank/DDBJ databases">
        <title>Sphingomonas solaris sp. nov., isolated from a solar panel from Boston, Massachusetts.</title>
        <authorList>
            <person name="Tanner K."/>
            <person name="Pascual J."/>
            <person name="Mancuso C."/>
            <person name="Pereto J."/>
            <person name="Khalil A."/>
            <person name="Vilanova C."/>
        </authorList>
    </citation>
    <scope>NUCLEOTIDE SEQUENCE [LARGE SCALE GENOMIC DNA]</scope>
    <source>
        <strain evidence="13 14">R4DWN</strain>
    </source>
</reference>
<dbReference type="GO" id="GO:0004347">
    <property type="term" value="F:glucose-6-phosphate isomerase activity"/>
    <property type="evidence" value="ECO:0007669"/>
    <property type="project" value="UniProtKB-EC"/>
</dbReference>
<keyword evidence="12" id="KW-0312">Gluconeogenesis</keyword>
<comment type="catalytic activity">
    <reaction evidence="10 11">
        <text>D-sedoheptulose 7-phosphate + D-glyceraldehyde 3-phosphate = D-erythrose 4-phosphate + beta-D-fructose 6-phosphate</text>
        <dbReference type="Rhea" id="RHEA:17053"/>
        <dbReference type="ChEBI" id="CHEBI:16897"/>
        <dbReference type="ChEBI" id="CHEBI:57483"/>
        <dbReference type="ChEBI" id="CHEBI:57634"/>
        <dbReference type="ChEBI" id="CHEBI:59776"/>
        <dbReference type="EC" id="2.2.1.2"/>
    </reaction>
</comment>
<protein>
    <recommendedName>
        <fullName evidence="5 11">Transaldolase</fullName>
        <ecNumber evidence="5 11">2.2.1.2</ecNumber>
    </recommendedName>
</protein>
<evidence type="ECO:0000256" key="7">
    <source>
        <dbReference type="ARBA" id="ARBA00022679"/>
    </source>
</evidence>
<dbReference type="PROSITE" id="PS01054">
    <property type="entry name" value="TRANSALDOLASE_1"/>
    <property type="match status" value="1"/>
</dbReference>
<dbReference type="HAMAP" id="MF_00493">
    <property type="entry name" value="Transaldolase_2"/>
    <property type="match status" value="1"/>
</dbReference>
<comment type="similarity">
    <text evidence="12">Belongs to the GPI family.</text>
</comment>
<gene>
    <name evidence="11" type="primary">tal</name>
    <name evidence="13" type="ORF">FOY91_07985</name>
</gene>
<dbReference type="InterPro" id="IPR035476">
    <property type="entry name" value="SIS_PGI_1"/>
</dbReference>
<dbReference type="OrthoDB" id="140919at2"/>
<dbReference type="EC" id="2.2.1.2" evidence="5 11"/>
<dbReference type="GO" id="GO:0006098">
    <property type="term" value="P:pentose-phosphate shunt"/>
    <property type="evidence" value="ECO:0007669"/>
    <property type="project" value="UniProtKB-UniRule"/>
</dbReference>
<dbReference type="Pfam" id="PF00342">
    <property type="entry name" value="PGI"/>
    <property type="match status" value="1"/>
</dbReference>
<dbReference type="PANTHER" id="PTHR10683:SF31">
    <property type="entry name" value="TRANSALDOLASE"/>
    <property type="match status" value="1"/>
</dbReference>
<evidence type="ECO:0000256" key="4">
    <source>
        <dbReference type="ARBA" id="ARBA00008426"/>
    </source>
</evidence>
<evidence type="ECO:0000313" key="13">
    <source>
        <dbReference type="EMBL" id="TVV75126.1"/>
    </source>
</evidence>
<dbReference type="GO" id="GO:0006094">
    <property type="term" value="P:gluconeogenesis"/>
    <property type="evidence" value="ECO:0007669"/>
    <property type="project" value="UniProtKB-KW"/>
</dbReference>
<accession>A0A558R6W6</accession>
<dbReference type="GO" id="GO:0097367">
    <property type="term" value="F:carbohydrate derivative binding"/>
    <property type="evidence" value="ECO:0007669"/>
    <property type="project" value="InterPro"/>
</dbReference>
<dbReference type="NCBIfam" id="NF007080">
    <property type="entry name" value="PRK09533.1"/>
    <property type="match status" value="1"/>
</dbReference>
<dbReference type="NCBIfam" id="TIGR00876">
    <property type="entry name" value="tal_mycobact"/>
    <property type="match status" value="1"/>
</dbReference>
<dbReference type="SUPFAM" id="SSF51569">
    <property type="entry name" value="Aldolase"/>
    <property type="match status" value="1"/>
</dbReference>
<dbReference type="GO" id="GO:0005737">
    <property type="term" value="C:cytoplasm"/>
    <property type="evidence" value="ECO:0007669"/>
    <property type="project" value="UniProtKB-SubCell"/>
</dbReference>
<keyword evidence="12" id="KW-0324">Glycolysis</keyword>
<keyword evidence="6 11" id="KW-0963">Cytoplasm</keyword>
<keyword evidence="12 13" id="KW-0413">Isomerase</keyword>
<dbReference type="UniPathway" id="UPA00115">
    <property type="reaction ID" value="UER00414"/>
</dbReference>
<organism evidence="13 14">
    <name type="scientific">Alterirhizorhabdus solaris</name>
    <dbReference type="NCBI Taxonomy" id="2529389"/>
    <lineage>
        <taxon>Bacteria</taxon>
        <taxon>Pseudomonadati</taxon>
        <taxon>Pseudomonadota</taxon>
        <taxon>Alphaproteobacteria</taxon>
        <taxon>Sphingomonadales</taxon>
        <taxon>Rhizorhabdaceae</taxon>
        <taxon>Alterirhizorhabdus</taxon>
    </lineage>
</organism>
<comment type="catalytic activity">
    <reaction evidence="12">
        <text>alpha-D-glucose 6-phosphate = beta-D-fructose 6-phosphate</text>
        <dbReference type="Rhea" id="RHEA:11816"/>
        <dbReference type="ChEBI" id="CHEBI:57634"/>
        <dbReference type="ChEBI" id="CHEBI:58225"/>
        <dbReference type="EC" id="5.3.1.9"/>
    </reaction>
</comment>
<dbReference type="GO" id="GO:0006096">
    <property type="term" value="P:glycolytic process"/>
    <property type="evidence" value="ECO:0007669"/>
    <property type="project" value="UniProtKB-UniPathway"/>
</dbReference>
<evidence type="ECO:0000256" key="10">
    <source>
        <dbReference type="ARBA" id="ARBA00048810"/>
    </source>
</evidence>
<feature type="active site" description="Schiff-base intermediate with substrate" evidence="11">
    <location>
        <position position="141"/>
    </location>
</feature>
<evidence type="ECO:0000256" key="2">
    <source>
        <dbReference type="ARBA" id="ARBA00004496"/>
    </source>
</evidence>
<evidence type="ECO:0000256" key="3">
    <source>
        <dbReference type="ARBA" id="ARBA00004857"/>
    </source>
</evidence>
<dbReference type="PRINTS" id="PR00662">
    <property type="entry name" value="G6PISOMERASE"/>
</dbReference>
<comment type="similarity">
    <text evidence="4 11">Belongs to the transaldolase family. Type 2 subfamily.</text>
</comment>